<dbReference type="EMBL" id="RWGY01000009">
    <property type="protein sequence ID" value="TVU36803.1"/>
    <property type="molecule type" value="Genomic_DNA"/>
</dbReference>
<dbReference type="Gramene" id="TVU36803">
    <property type="protein sequence ID" value="TVU36803"/>
    <property type="gene ID" value="EJB05_18750"/>
</dbReference>
<feature type="region of interest" description="Disordered" evidence="1">
    <location>
        <begin position="19"/>
        <end position="52"/>
    </location>
</feature>
<feature type="compositionally biased region" description="Basic residues" evidence="1">
    <location>
        <begin position="19"/>
        <end position="31"/>
    </location>
</feature>
<evidence type="ECO:0000313" key="3">
    <source>
        <dbReference type="Proteomes" id="UP000324897"/>
    </source>
</evidence>
<dbReference type="PANTHER" id="PTHR18868:SF37">
    <property type="entry name" value="OS07G0665300 PROTEIN"/>
    <property type="match status" value="1"/>
</dbReference>
<proteinExistence type="predicted"/>
<reference evidence="2 3" key="1">
    <citation type="journal article" date="2019" name="Sci. Rep.">
        <title>A high-quality genome of Eragrostis curvula grass provides insights into Poaceae evolution and supports new strategies to enhance forage quality.</title>
        <authorList>
            <person name="Carballo J."/>
            <person name="Santos B.A.C.M."/>
            <person name="Zappacosta D."/>
            <person name="Garbus I."/>
            <person name="Selva J.P."/>
            <person name="Gallo C.A."/>
            <person name="Diaz A."/>
            <person name="Albertini E."/>
            <person name="Caccamo M."/>
            <person name="Echenique V."/>
        </authorList>
    </citation>
    <scope>NUCLEOTIDE SEQUENCE [LARGE SCALE GENOMIC DNA]</scope>
    <source>
        <strain evidence="3">cv. Victoria</strain>
        <tissue evidence="2">Leaf</tissue>
    </source>
</reference>
<dbReference type="SUPFAM" id="SSF50494">
    <property type="entry name" value="Trypsin-like serine proteases"/>
    <property type="match status" value="1"/>
</dbReference>
<dbReference type="PANTHER" id="PTHR18868">
    <property type="entry name" value="OS07G0665300 PROTEIN-RELATED"/>
    <property type="match status" value="1"/>
</dbReference>
<accession>A0A5J9VKZ1</accession>
<organism evidence="2 3">
    <name type="scientific">Eragrostis curvula</name>
    <name type="common">weeping love grass</name>
    <dbReference type="NCBI Taxonomy" id="38414"/>
    <lineage>
        <taxon>Eukaryota</taxon>
        <taxon>Viridiplantae</taxon>
        <taxon>Streptophyta</taxon>
        <taxon>Embryophyta</taxon>
        <taxon>Tracheophyta</taxon>
        <taxon>Spermatophyta</taxon>
        <taxon>Magnoliopsida</taxon>
        <taxon>Liliopsida</taxon>
        <taxon>Poales</taxon>
        <taxon>Poaceae</taxon>
        <taxon>PACMAD clade</taxon>
        <taxon>Chloridoideae</taxon>
        <taxon>Eragrostideae</taxon>
        <taxon>Eragrostidinae</taxon>
        <taxon>Eragrostis</taxon>
    </lineage>
</organism>
<keyword evidence="3" id="KW-1185">Reference proteome</keyword>
<dbReference type="Gene3D" id="2.40.10.120">
    <property type="match status" value="1"/>
</dbReference>
<dbReference type="Proteomes" id="UP000324897">
    <property type="component" value="Unassembled WGS sequence"/>
</dbReference>
<evidence type="ECO:0000313" key="2">
    <source>
        <dbReference type="EMBL" id="TVU36803.1"/>
    </source>
</evidence>
<gene>
    <name evidence="2" type="ORF">EJB05_18750</name>
</gene>
<sequence>MFSVLQLLGRRFHQRVRKIQKTKRKRRRSREVKKPFKEVSEPSPGFGNLSLSKHSENSSIELMEQVASELSESLVSIASFVGDELIYECTGVFIEDSCADATSILTAAHTVGTPDIALTDDLTITVRLPNGRAVTGWLHNSDLEYDLAIVNIKRDDNFQKVDLSSRHHMQFESNYNVVAVGRYFNSGMLKSSNGIVISSPTNEGFLLMDSTCKVDQAWIGGPLVDLEGNFVGMNCRRRGAKTAFLPKNKILERLGPLRDDAVHSVDDAVFARWPDSLCFPFDLCPVLEKPDINLLSKFDIVEAHWR</sequence>
<comment type="caution">
    <text evidence="2">The sequence shown here is derived from an EMBL/GenBank/DDBJ whole genome shotgun (WGS) entry which is preliminary data.</text>
</comment>
<dbReference type="OrthoDB" id="693943at2759"/>
<name>A0A5J9VKZ1_9POAL</name>
<dbReference type="AlphaFoldDB" id="A0A5J9VKZ1"/>
<protein>
    <submittedName>
        <fullName evidence="2">Uncharacterized protein</fullName>
    </submittedName>
</protein>
<dbReference type="InterPro" id="IPR009003">
    <property type="entry name" value="Peptidase_S1_PA"/>
</dbReference>
<dbReference type="Pfam" id="PF13365">
    <property type="entry name" value="Trypsin_2"/>
    <property type="match status" value="1"/>
</dbReference>
<evidence type="ECO:0000256" key="1">
    <source>
        <dbReference type="SAM" id="MobiDB-lite"/>
    </source>
</evidence>